<organism evidence="2 3">
    <name type="scientific">Kipferlia bialata</name>
    <dbReference type="NCBI Taxonomy" id="797122"/>
    <lineage>
        <taxon>Eukaryota</taxon>
        <taxon>Metamonada</taxon>
        <taxon>Carpediemonas-like organisms</taxon>
        <taxon>Kipferlia</taxon>
    </lineage>
</organism>
<protein>
    <recommendedName>
        <fullName evidence="1">ATPase AAA-type core domain-containing protein</fullName>
    </recommendedName>
</protein>
<dbReference type="Pfam" id="PF00004">
    <property type="entry name" value="AAA"/>
    <property type="match status" value="1"/>
</dbReference>
<dbReference type="Proteomes" id="UP000265618">
    <property type="component" value="Unassembled WGS sequence"/>
</dbReference>
<dbReference type="GO" id="GO:0005524">
    <property type="term" value="F:ATP binding"/>
    <property type="evidence" value="ECO:0007669"/>
    <property type="project" value="InterPro"/>
</dbReference>
<dbReference type="PANTHER" id="PTHR23074:SF83">
    <property type="entry name" value="VACUOLAR PROTEIN SORTING-ASSOCIATED PROTEIN 4A"/>
    <property type="match status" value="1"/>
</dbReference>
<accession>A0A9K3GRW1</accession>
<dbReference type="PANTHER" id="PTHR23074">
    <property type="entry name" value="AAA DOMAIN-CONTAINING"/>
    <property type="match status" value="1"/>
</dbReference>
<dbReference type="GO" id="GO:0016197">
    <property type="term" value="P:endosomal transport"/>
    <property type="evidence" value="ECO:0007669"/>
    <property type="project" value="TreeGrafter"/>
</dbReference>
<dbReference type="InterPro" id="IPR027417">
    <property type="entry name" value="P-loop_NTPase"/>
</dbReference>
<evidence type="ECO:0000313" key="2">
    <source>
        <dbReference type="EMBL" id="GIQ93043.1"/>
    </source>
</evidence>
<reference evidence="2 3" key="1">
    <citation type="journal article" date="2018" name="PLoS ONE">
        <title>The draft genome of Kipferlia bialata reveals reductive genome evolution in fornicate parasites.</title>
        <authorList>
            <person name="Tanifuji G."/>
            <person name="Takabayashi S."/>
            <person name="Kume K."/>
            <person name="Takagi M."/>
            <person name="Nakayama T."/>
            <person name="Kamikawa R."/>
            <person name="Inagaki Y."/>
            <person name="Hashimoto T."/>
        </authorList>
    </citation>
    <scope>NUCLEOTIDE SEQUENCE [LARGE SCALE GENOMIC DNA]</scope>
    <source>
        <strain evidence="2">NY0173</strain>
    </source>
</reference>
<evidence type="ECO:0000259" key="1">
    <source>
        <dbReference type="Pfam" id="PF00004"/>
    </source>
</evidence>
<dbReference type="GO" id="GO:0016887">
    <property type="term" value="F:ATP hydrolysis activity"/>
    <property type="evidence" value="ECO:0007669"/>
    <property type="project" value="InterPro"/>
</dbReference>
<dbReference type="InterPro" id="IPR050304">
    <property type="entry name" value="MT-severing_AAA_ATPase"/>
</dbReference>
<keyword evidence="3" id="KW-1185">Reference proteome</keyword>
<comment type="caution">
    <text evidence="2">The sequence shown here is derived from an EMBL/GenBank/DDBJ whole genome shotgun (WGS) entry which is preliminary data.</text>
</comment>
<proteinExistence type="predicted"/>
<gene>
    <name evidence="2" type="ORF">KIPB_017213</name>
</gene>
<dbReference type="OrthoDB" id="29072at2759"/>
<dbReference type="GO" id="GO:0007033">
    <property type="term" value="P:vacuole organization"/>
    <property type="evidence" value="ECO:0007669"/>
    <property type="project" value="TreeGrafter"/>
</dbReference>
<dbReference type="SUPFAM" id="SSF52540">
    <property type="entry name" value="P-loop containing nucleoside triphosphate hydrolases"/>
    <property type="match status" value="1"/>
</dbReference>
<dbReference type="InterPro" id="IPR003959">
    <property type="entry name" value="ATPase_AAA_core"/>
</dbReference>
<name>A0A9K3GRW1_9EUKA</name>
<sequence>AALQEAVILPAKFPQLFTGKRKPWRGILLYGPPGTGKSYVAKAVATECDATFFSISLSL</sequence>
<feature type="domain" description="ATPase AAA-type core" evidence="1">
    <location>
        <begin position="27"/>
        <end position="58"/>
    </location>
</feature>
<evidence type="ECO:0000313" key="3">
    <source>
        <dbReference type="Proteomes" id="UP000265618"/>
    </source>
</evidence>
<dbReference type="AlphaFoldDB" id="A0A9K3GRW1"/>
<feature type="non-terminal residue" evidence="2">
    <location>
        <position position="1"/>
    </location>
</feature>
<dbReference type="Gene3D" id="3.40.50.300">
    <property type="entry name" value="P-loop containing nucleotide triphosphate hydrolases"/>
    <property type="match status" value="1"/>
</dbReference>
<dbReference type="EMBL" id="BDIP01011281">
    <property type="protein sequence ID" value="GIQ93043.1"/>
    <property type="molecule type" value="Genomic_DNA"/>
</dbReference>
<feature type="non-terminal residue" evidence="2">
    <location>
        <position position="59"/>
    </location>
</feature>